<comment type="caution">
    <text evidence="1">The sequence shown here is derived from an EMBL/GenBank/DDBJ whole genome shotgun (WGS) entry which is preliminary data.</text>
</comment>
<name>A0A426YL24_ENSVE</name>
<sequence length="121" mass="13334">MAVQTTWSRARKWQRTLPGVNLEHLEDGQLPFSGAATARPHPRPVLPHQVYDTPPMPKLGRIWNSPPGRVKLRVLEKDKECFIPVGGEPVSTPSLTFVVPQDMVEMYGGHAAAAAWGEGMV</sequence>
<protein>
    <submittedName>
        <fullName evidence="1">Uncharacterized protein</fullName>
    </submittedName>
</protein>
<accession>A0A426YL24</accession>
<organism evidence="1 2">
    <name type="scientific">Ensete ventricosum</name>
    <name type="common">Abyssinian banana</name>
    <name type="synonym">Musa ensete</name>
    <dbReference type="NCBI Taxonomy" id="4639"/>
    <lineage>
        <taxon>Eukaryota</taxon>
        <taxon>Viridiplantae</taxon>
        <taxon>Streptophyta</taxon>
        <taxon>Embryophyta</taxon>
        <taxon>Tracheophyta</taxon>
        <taxon>Spermatophyta</taxon>
        <taxon>Magnoliopsida</taxon>
        <taxon>Liliopsida</taxon>
        <taxon>Zingiberales</taxon>
        <taxon>Musaceae</taxon>
        <taxon>Ensete</taxon>
    </lineage>
</organism>
<dbReference type="EMBL" id="AMZH03011682">
    <property type="protein sequence ID" value="RRT52414.1"/>
    <property type="molecule type" value="Genomic_DNA"/>
</dbReference>
<gene>
    <name evidence="1" type="ORF">B296_00046120</name>
</gene>
<dbReference type="Proteomes" id="UP000287651">
    <property type="component" value="Unassembled WGS sequence"/>
</dbReference>
<dbReference type="AlphaFoldDB" id="A0A426YL24"/>
<evidence type="ECO:0000313" key="2">
    <source>
        <dbReference type="Proteomes" id="UP000287651"/>
    </source>
</evidence>
<proteinExistence type="predicted"/>
<evidence type="ECO:0000313" key="1">
    <source>
        <dbReference type="EMBL" id="RRT52414.1"/>
    </source>
</evidence>
<reference evidence="1 2" key="1">
    <citation type="journal article" date="2014" name="Agronomy (Basel)">
        <title>A Draft Genome Sequence for Ensete ventricosum, the Drought-Tolerant Tree Against Hunger.</title>
        <authorList>
            <person name="Harrison J."/>
            <person name="Moore K.A."/>
            <person name="Paszkiewicz K."/>
            <person name="Jones T."/>
            <person name="Grant M."/>
            <person name="Ambacheew D."/>
            <person name="Muzemil S."/>
            <person name="Studholme D.J."/>
        </authorList>
    </citation>
    <scope>NUCLEOTIDE SEQUENCE [LARGE SCALE GENOMIC DNA]</scope>
</reference>